<dbReference type="PANTHER" id="PTHR20935:SF1">
    <property type="entry name" value="SLL1549 PROTEIN"/>
    <property type="match status" value="1"/>
</dbReference>
<dbReference type="Pfam" id="PF00300">
    <property type="entry name" value="His_Phos_1"/>
    <property type="match status" value="1"/>
</dbReference>
<protein>
    <submittedName>
        <fullName evidence="3">Histidine phosphatase family protein</fullName>
    </submittedName>
</protein>
<dbReference type="SUPFAM" id="SSF53254">
    <property type="entry name" value="Phosphoglycerate mutase-like"/>
    <property type="match status" value="1"/>
</dbReference>
<evidence type="ECO:0000313" key="3">
    <source>
        <dbReference type="EMBL" id="MEN7548617.1"/>
    </source>
</evidence>
<keyword evidence="4" id="KW-1185">Reference proteome</keyword>
<gene>
    <name evidence="3" type="ORF">AAG747_11895</name>
</gene>
<evidence type="ECO:0000313" key="4">
    <source>
        <dbReference type="Proteomes" id="UP001403385"/>
    </source>
</evidence>
<dbReference type="Gene3D" id="3.40.50.1240">
    <property type="entry name" value="Phosphoglycerate mutase-like"/>
    <property type="match status" value="1"/>
</dbReference>
<dbReference type="SMART" id="SM00855">
    <property type="entry name" value="PGAM"/>
    <property type="match status" value="1"/>
</dbReference>
<dbReference type="EMBL" id="JBDKWZ010000006">
    <property type="protein sequence ID" value="MEN7548617.1"/>
    <property type="molecule type" value="Genomic_DNA"/>
</dbReference>
<dbReference type="InterPro" id="IPR029033">
    <property type="entry name" value="His_PPase_superfam"/>
</dbReference>
<evidence type="ECO:0000256" key="2">
    <source>
        <dbReference type="PIRSR" id="PIRSR613078-2"/>
    </source>
</evidence>
<accession>A0AAW9S538</accession>
<feature type="binding site" evidence="2">
    <location>
        <position position="59"/>
    </location>
    <ligand>
        <name>substrate</name>
    </ligand>
</feature>
<proteinExistence type="predicted"/>
<keyword evidence="1" id="KW-0378">Hydrolase</keyword>
<evidence type="ECO:0000256" key="1">
    <source>
        <dbReference type="ARBA" id="ARBA00022801"/>
    </source>
</evidence>
<sequence length="160" mass="17922">MEKQLILLRHAEAVEKLAGETDQSRSLSRKGLNDAHHVGILLNKLELNIDCIYTSPAERAQTTAQYISGPLAIDTSLIFEDDSLYLAPMGVLLKFVNEMPNEYNTVIIVGHNPNLSYFTEYITNHSVTLDTAAFARIRFAFDNWHMVTQGSGELLEVVNI</sequence>
<name>A0AAW9S538_9BACT</name>
<dbReference type="InterPro" id="IPR013078">
    <property type="entry name" value="His_Pase_superF_clade-1"/>
</dbReference>
<dbReference type="GO" id="GO:0016787">
    <property type="term" value="F:hydrolase activity"/>
    <property type="evidence" value="ECO:0007669"/>
    <property type="project" value="UniProtKB-KW"/>
</dbReference>
<comment type="caution">
    <text evidence="3">The sequence shown here is derived from an EMBL/GenBank/DDBJ whole genome shotgun (WGS) entry which is preliminary data.</text>
</comment>
<organism evidence="3 4">
    <name type="scientific">Rapidithrix thailandica</name>
    <dbReference type="NCBI Taxonomy" id="413964"/>
    <lineage>
        <taxon>Bacteria</taxon>
        <taxon>Pseudomonadati</taxon>
        <taxon>Bacteroidota</taxon>
        <taxon>Cytophagia</taxon>
        <taxon>Cytophagales</taxon>
        <taxon>Flammeovirgaceae</taxon>
        <taxon>Rapidithrix</taxon>
    </lineage>
</organism>
<reference evidence="3 4" key="1">
    <citation type="submission" date="2024-04" db="EMBL/GenBank/DDBJ databases">
        <title>Novel genus in family Flammeovirgaceae.</title>
        <authorList>
            <person name="Nguyen T.H."/>
            <person name="Vuong T.Q."/>
            <person name="Le H."/>
            <person name="Kim S.-G."/>
        </authorList>
    </citation>
    <scope>NUCLEOTIDE SEQUENCE [LARGE SCALE GENOMIC DNA]</scope>
    <source>
        <strain evidence="3 4">JCM 23209</strain>
    </source>
</reference>
<dbReference type="RefSeq" id="WP_346821395.1">
    <property type="nucleotide sequence ID" value="NZ_JBDKWZ010000006.1"/>
</dbReference>
<dbReference type="Proteomes" id="UP001403385">
    <property type="component" value="Unassembled WGS sequence"/>
</dbReference>
<dbReference type="CDD" id="cd07067">
    <property type="entry name" value="HP_PGM_like"/>
    <property type="match status" value="1"/>
</dbReference>
<dbReference type="AlphaFoldDB" id="A0AAW9S538"/>
<dbReference type="InterPro" id="IPR051021">
    <property type="entry name" value="Mito_Ser/Thr_phosphatase"/>
</dbReference>
<dbReference type="PANTHER" id="PTHR20935">
    <property type="entry name" value="PHOSPHOGLYCERATE MUTASE-RELATED"/>
    <property type="match status" value="1"/>
</dbReference>